<keyword evidence="2" id="KW-0812">Transmembrane</keyword>
<sequence>IGIIHRHVPAAGALGMVAAPGSQLSAVARTLLPMLVVITVVLALRRHIRFSRQPWLATSSSLRPSLTATWANLAQLTHSKAVLTFGVLLRAPLRALQLLPLALVNSIMGQARNDMRDTVVGLIRPQAARLDTHDSEIRQLQERAAAMEARQGALRSDMHAVQRLLAQ</sequence>
<accession>A0ABN9Q242</accession>
<feature type="coiled-coil region" evidence="1">
    <location>
        <begin position="130"/>
        <end position="157"/>
    </location>
</feature>
<reference evidence="3" key="1">
    <citation type="submission" date="2023-10" db="EMBL/GenBank/DDBJ databases">
        <authorList>
            <person name="Chen Y."/>
            <person name="Shah S."/>
            <person name="Dougan E. K."/>
            <person name="Thang M."/>
            <person name="Chan C."/>
        </authorList>
    </citation>
    <scope>NUCLEOTIDE SEQUENCE [LARGE SCALE GENOMIC DNA]</scope>
</reference>
<keyword evidence="2" id="KW-1133">Transmembrane helix</keyword>
<dbReference type="EMBL" id="CAUYUJ010001904">
    <property type="protein sequence ID" value="CAK0798243.1"/>
    <property type="molecule type" value="Genomic_DNA"/>
</dbReference>
<evidence type="ECO:0000256" key="2">
    <source>
        <dbReference type="SAM" id="Phobius"/>
    </source>
</evidence>
<evidence type="ECO:0000313" key="3">
    <source>
        <dbReference type="EMBL" id="CAK0798243.1"/>
    </source>
</evidence>
<gene>
    <name evidence="3" type="ORF">PCOR1329_LOCUS7058</name>
</gene>
<proteinExistence type="predicted"/>
<evidence type="ECO:0000256" key="1">
    <source>
        <dbReference type="SAM" id="Coils"/>
    </source>
</evidence>
<keyword evidence="1" id="KW-0175">Coiled coil</keyword>
<keyword evidence="2" id="KW-0472">Membrane</keyword>
<organism evidence="3 4">
    <name type="scientific">Prorocentrum cordatum</name>
    <dbReference type="NCBI Taxonomy" id="2364126"/>
    <lineage>
        <taxon>Eukaryota</taxon>
        <taxon>Sar</taxon>
        <taxon>Alveolata</taxon>
        <taxon>Dinophyceae</taxon>
        <taxon>Prorocentrales</taxon>
        <taxon>Prorocentraceae</taxon>
        <taxon>Prorocentrum</taxon>
    </lineage>
</organism>
<feature type="non-terminal residue" evidence="3">
    <location>
        <position position="1"/>
    </location>
</feature>
<keyword evidence="4" id="KW-1185">Reference proteome</keyword>
<name>A0ABN9Q242_9DINO</name>
<evidence type="ECO:0000313" key="4">
    <source>
        <dbReference type="Proteomes" id="UP001189429"/>
    </source>
</evidence>
<comment type="caution">
    <text evidence="3">The sequence shown here is derived from an EMBL/GenBank/DDBJ whole genome shotgun (WGS) entry which is preliminary data.</text>
</comment>
<feature type="non-terminal residue" evidence="3">
    <location>
        <position position="167"/>
    </location>
</feature>
<feature type="transmembrane region" description="Helical" evidence="2">
    <location>
        <begin position="26"/>
        <end position="44"/>
    </location>
</feature>
<protein>
    <submittedName>
        <fullName evidence="3">Uncharacterized protein</fullName>
    </submittedName>
</protein>
<dbReference type="Proteomes" id="UP001189429">
    <property type="component" value="Unassembled WGS sequence"/>
</dbReference>